<dbReference type="GO" id="GO:0046872">
    <property type="term" value="F:metal ion binding"/>
    <property type="evidence" value="ECO:0007669"/>
    <property type="project" value="UniProtKB-KW"/>
</dbReference>
<dbReference type="Gene3D" id="2.10.110.10">
    <property type="entry name" value="Cysteine Rich Protein"/>
    <property type="match status" value="3"/>
</dbReference>
<comment type="similarity">
    <text evidence="3">Belongs to the zyxin/ajuba family.</text>
</comment>
<evidence type="ECO:0000256" key="1">
    <source>
        <dbReference type="ARBA" id="ARBA00004282"/>
    </source>
</evidence>
<evidence type="ECO:0000313" key="15">
    <source>
        <dbReference type="Proteomes" id="UP001367676"/>
    </source>
</evidence>
<evidence type="ECO:0000256" key="7">
    <source>
        <dbReference type="ARBA" id="ARBA00022833"/>
    </source>
</evidence>
<feature type="compositionally biased region" description="Pro residues" evidence="12">
    <location>
        <begin position="151"/>
        <end position="164"/>
    </location>
</feature>
<evidence type="ECO:0000313" key="14">
    <source>
        <dbReference type="EMBL" id="KAK7603891.1"/>
    </source>
</evidence>
<evidence type="ECO:0000256" key="3">
    <source>
        <dbReference type="ARBA" id="ARBA00009611"/>
    </source>
</evidence>
<dbReference type="GO" id="GO:0005737">
    <property type="term" value="C:cytoplasm"/>
    <property type="evidence" value="ECO:0007669"/>
    <property type="project" value="UniProtKB-SubCell"/>
</dbReference>
<organism evidence="14 15">
    <name type="scientific">Parthenolecanium corni</name>
    <dbReference type="NCBI Taxonomy" id="536013"/>
    <lineage>
        <taxon>Eukaryota</taxon>
        <taxon>Metazoa</taxon>
        <taxon>Ecdysozoa</taxon>
        <taxon>Arthropoda</taxon>
        <taxon>Hexapoda</taxon>
        <taxon>Insecta</taxon>
        <taxon>Pterygota</taxon>
        <taxon>Neoptera</taxon>
        <taxon>Paraneoptera</taxon>
        <taxon>Hemiptera</taxon>
        <taxon>Sternorrhyncha</taxon>
        <taxon>Coccoidea</taxon>
        <taxon>Coccidae</taxon>
        <taxon>Parthenolecanium</taxon>
    </lineage>
</organism>
<dbReference type="AlphaFoldDB" id="A0AAN9Y9B4"/>
<evidence type="ECO:0000256" key="4">
    <source>
        <dbReference type="ARBA" id="ARBA00022490"/>
    </source>
</evidence>
<dbReference type="Pfam" id="PF00412">
    <property type="entry name" value="LIM"/>
    <property type="match status" value="3"/>
</dbReference>
<comment type="subcellular location">
    <subcellularLocation>
        <location evidence="1">Cell junction</location>
    </subcellularLocation>
    <subcellularLocation>
        <location evidence="2">Cytoplasm</location>
    </subcellularLocation>
</comment>
<keyword evidence="9" id="KW-0965">Cell junction</keyword>
<dbReference type="SUPFAM" id="SSF57716">
    <property type="entry name" value="Glucocorticoid receptor-like (DNA-binding domain)"/>
    <property type="match status" value="3"/>
</dbReference>
<evidence type="ECO:0000256" key="8">
    <source>
        <dbReference type="ARBA" id="ARBA00022889"/>
    </source>
</evidence>
<dbReference type="GO" id="GO:0005925">
    <property type="term" value="C:focal adhesion"/>
    <property type="evidence" value="ECO:0007669"/>
    <property type="project" value="TreeGrafter"/>
</dbReference>
<feature type="compositionally biased region" description="Polar residues" evidence="12">
    <location>
        <begin position="177"/>
        <end position="188"/>
    </location>
</feature>
<evidence type="ECO:0000256" key="5">
    <source>
        <dbReference type="ARBA" id="ARBA00022723"/>
    </source>
</evidence>
<comment type="caution">
    <text evidence="14">The sequence shown here is derived from an EMBL/GenBank/DDBJ whole genome shotgun (WGS) entry which is preliminary data.</text>
</comment>
<keyword evidence="10 11" id="KW-0440">LIM domain</keyword>
<keyword evidence="4" id="KW-0963">Cytoplasm</keyword>
<dbReference type="FunFam" id="2.10.110.10:FF:000042">
    <property type="entry name" value="lipoma-preferred partner isoform X1"/>
    <property type="match status" value="1"/>
</dbReference>
<dbReference type="PROSITE" id="PS50023">
    <property type="entry name" value="LIM_DOMAIN_2"/>
    <property type="match status" value="3"/>
</dbReference>
<keyword evidence="7 11" id="KW-0862">Zinc</keyword>
<dbReference type="GO" id="GO:0098609">
    <property type="term" value="P:cell-cell adhesion"/>
    <property type="evidence" value="ECO:0007669"/>
    <property type="project" value="TreeGrafter"/>
</dbReference>
<dbReference type="FunFam" id="2.10.110.10:FF:000027">
    <property type="entry name" value="lipoma-preferred partner isoform X1"/>
    <property type="match status" value="1"/>
</dbReference>
<evidence type="ECO:0000256" key="10">
    <source>
        <dbReference type="ARBA" id="ARBA00023038"/>
    </source>
</evidence>
<protein>
    <recommendedName>
        <fullName evidence="13">LIM zinc-binding domain-containing protein</fullName>
    </recommendedName>
</protein>
<evidence type="ECO:0000256" key="9">
    <source>
        <dbReference type="ARBA" id="ARBA00022949"/>
    </source>
</evidence>
<accession>A0AAN9Y9B4</accession>
<dbReference type="CDD" id="cd09437">
    <property type="entry name" value="LIM3_LPP"/>
    <property type="match status" value="1"/>
</dbReference>
<evidence type="ECO:0000256" key="11">
    <source>
        <dbReference type="PROSITE-ProRule" id="PRU00125"/>
    </source>
</evidence>
<feature type="domain" description="LIM zinc-binding" evidence="13">
    <location>
        <begin position="326"/>
        <end position="386"/>
    </location>
</feature>
<evidence type="ECO:0000256" key="2">
    <source>
        <dbReference type="ARBA" id="ARBA00004496"/>
    </source>
</evidence>
<feature type="domain" description="LIM zinc-binding" evidence="13">
    <location>
        <begin position="387"/>
        <end position="456"/>
    </location>
</feature>
<dbReference type="PROSITE" id="PS00478">
    <property type="entry name" value="LIM_DOMAIN_1"/>
    <property type="match status" value="1"/>
</dbReference>
<evidence type="ECO:0000259" key="13">
    <source>
        <dbReference type="PROSITE" id="PS50023"/>
    </source>
</evidence>
<reference evidence="14 15" key="1">
    <citation type="submission" date="2024-03" db="EMBL/GenBank/DDBJ databases">
        <title>Adaptation during the transition from Ophiocordyceps entomopathogen to insect associate is accompanied by gene loss and intensified selection.</title>
        <authorList>
            <person name="Ward C.M."/>
            <person name="Onetto C.A."/>
            <person name="Borneman A.R."/>
        </authorList>
    </citation>
    <scope>NUCLEOTIDE SEQUENCE [LARGE SCALE GENOMIC DNA]</scope>
    <source>
        <strain evidence="14">AWRI1</strain>
        <tissue evidence="14">Single Adult Female</tissue>
    </source>
</reference>
<keyword evidence="6" id="KW-0677">Repeat</keyword>
<sequence>MASNLEDELAALKLCAKTGIYKNKIAVASSKPKNTQLPVIPKSAAVNGFCEPCYTSPLQNSRKTQNIPIYTNFVPPPADIVKVPQRGLKPSEITYSNIQNVMKKEASHVYSNINTYSNIPPYPLEHPDLLDDLPPPPPEPADYGPGNISTFPPPPDDLPPPPSPVSSSYSELRRATQFESPNYRQDYSNYGPLSRSSSTYESIYEPINPRPPSELSSRSNYSLYESASTAAQRRSTSQPHEAEVDTLTDLLVHSMNPSIPDPDTFGECCKCGQRIVGEGSGCTAMSKVYHISCFTCYHCDTPLQGKPFYSLDGQPYCEQGYLETLEKCSVCFKPILDRILRATGRPYHPHCFTCVVCGKSLDGITFTVDAANQIHCIEDFHKKFAPRCCVCKQPIMPEPGKEETVRAVALDRSFHINCYKCEDCGLVLSSEAEGRGCYPLDDHILCKSCNAKRVQALTSVMTTEL</sequence>
<dbReference type="FunFam" id="2.10.110.10:FF:000109">
    <property type="entry name" value="Lipoma preferred partner"/>
    <property type="match status" value="1"/>
</dbReference>
<dbReference type="SMART" id="SM00132">
    <property type="entry name" value="LIM"/>
    <property type="match status" value="3"/>
</dbReference>
<name>A0AAN9Y9B4_9HEMI</name>
<dbReference type="Proteomes" id="UP001367676">
    <property type="component" value="Unassembled WGS sequence"/>
</dbReference>
<keyword evidence="8" id="KW-0130">Cell adhesion</keyword>
<gene>
    <name evidence="14" type="ORF">V9T40_004164</name>
</gene>
<keyword evidence="15" id="KW-1185">Reference proteome</keyword>
<dbReference type="InterPro" id="IPR001781">
    <property type="entry name" value="Znf_LIM"/>
</dbReference>
<keyword evidence="5 11" id="KW-0479">Metal-binding</keyword>
<evidence type="ECO:0000256" key="6">
    <source>
        <dbReference type="ARBA" id="ARBA00022737"/>
    </source>
</evidence>
<feature type="region of interest" description="Disordered" evidence="12">
    <location>
        <begin position="123"/>
        <end position="195"/>
    </location>
</feature>
<feature type="domain" description="LIM zinc-binding" evidence="13">
    <location>
        <begin position="266"/>
        <end position="325"/>
    </location>
</feature>
<dbReference type="GO" id="GO:0001725">
    <property type="term" value="C:stress fiber"/>
    <property type="evidence" value="ECO:0007669"/>
    <property type="project" value="TreeGrafter"/>
</dbReference>
<dbReference type="EMBL" id="JBBCAQ010000004">
    <property type="protein sequence ID" value="KAK7603891.1"/>
    <property type="molecule type" value="Genomic_DNA"/>
</dbReference>
<dbReference type="PANTHER" id="PTHR24207">
    <property type="entry name" value="ZYX102 PROTEIN"/>
    <property type="match status" value="1"/>
</dbReference>
<dbReference type="PANTHER" id="PTHR24207:SF2">
    <property type="entry name" value="ZYX102 PROTEIN"/>
    <property type="match status" value="1"/>
</dbReference>
<proteinExistence type="inferred from homology"/>
<evidence type="ECO:0000256" key="12">
    <source>
        <dbReference type="SAM" id="MobiDB-lite"/>
    </source>
</evidence>